<feature type="region of interest" description="Disordered" evidence="1">
    <location>
        <begin position="1"/>
        <end position="84"/>
    </location>
</feature>
<sequence length="252" mass="26955">MADHHVDEPPNKRAKMIRDPFQGPSDTSVDGFSNMDMFDLEKDLPDELMGGSWGEQPGVTGPKPPAQGPGPGGQMGQQQLNGDDPTAAMQRQINNHLIQQGNKAGLVGHNNPLGLSSLGSKSPNLQSPPNVSVSKDIMGGMLQQLIPNTSHPNQLHSSMPMSSIQGGMNVANVGNMVVTNSNMTGPSMLGGGIINNVNKQLPTLMGNNHHGTPQHHPHAQVSREIDTLPHSLFGSKIAWNLNEKNTRYQGRI</sequence>
<dbReference type="EMBL" id="CAKOGL010000011">
    <property type="protein sequence ID" value="CAH2091686.1"/>
    <property type="molecule type" value="Genomic_DNA"/>
</dbReference>
<evidence type="ECO:0008006" key="4">
    <source>
        <dbReference type="Google" id="ProtNLM"/>
    </source>
</evidence>
<accession>A0AAU9U154</accession>
<comment type="caution">
    <text evidence="2">The sequence shown here is derived from an EMBL/GenBank/DDBJ whole genome shotgun (WGS) entry which is preliminary data.</text>
</comment>
<evidence type="ECO:0000313" key="2">
    <source>
        <dbReference type="EMBL" id="CAH2091686.1"/>
    </source>
</evidence>
<name>A0AAU9U154_EUPED</name>
<keyword evidence="3" id="KW-1185">Reference proteome</keyword>
<organism evidence="2 3">
    <name type="scientific">Euphydryas editha</name>
    <name type="common">Edith's checkerspot</name>
    <dbReference type="NCBI Taxonomy" id="104508"/>
    <lineage>
        <taxon>Eukaryota</taxon>
        <taxon>Metazoa</taxon>
        <taxon>Ecdysozoa</taxon>
        <taxon>Arthropoda</taxon>
        <taxon>Hexapoda</taxon>
        <taxon>Insecta</taxon>
        <taxon>Pterygota</taxon>
        <taxon>Neoptera</taxon>
        <taxon>Endopterygota</taxon>
        <taxon>Lepidoptera</taxon>
        <taxon>Glossata</taxon>
        <taxon>Ditrysia</taxon>
        <taxon>Papilionoidea</taxon>
        <taxon>Nymphalidae</taxon>
        <taxon>Nymphalinae</taxon>
        <taxon>Euphydryas</taxon>
    </lineage>
</organism>
<reference evidence="2" key="1">
    <citation type="submission" date="2022-03" db="EMBL/GenBank/DDBJ databases">
        <authorList>
            <person name="Tunstrom K."/>
        </authorList>
    </citation>
    <scope>NUCLEOTIDE SEQUENCE</scope>
</reference>
<feature type="compositionally biased region" description="Low complexity" evidence="1">
    <location>
        <begin position="110"/>
        <end position="125"/>
    </location>
</feature>
<protein>
    <recommendedName>
        <fullName evidence="4">CREB-binding protein</fullName>
    </recommendedName>
</protein>
<proteinExistence type="predicted"/>
<dbReference type="AlphaFoldDB" id="A0AAU9U154"/>
<feature type="region of interest" description="Disordered" evidence="1">
    <location>
        <begin position="106"/>
        <end position="129"/>
    </location>
</feature>
<gene>
    <name evidence="2" type="ORF">EEDITHA_LOCUS7527</name>
</gene>
<feature type="compositionally biased region" description="Basic and acidic residues" evidence="1">
    <location>
        <begin position="1"/>
        <end position="11"/>
    </location>
</feature>
<evidence type="ECO:0000313" key="3">
    <source>
        <dbReference type="Proteomes" id="UP001153954"/>
    </source>
</evidence>
<dbReference type="Proteomes" id="UP001153954">
    <property type="component" value="Unassembled WGS sequence"/>
</dbReference>
<evidence type="ECO:0000256" key="1">
    <source>
        <dbReference type="SAM" id="MobiDB-lite"/>
    </source>
</evidence>